<protein>
    <submittedName>
        <fullName evidence="2">Uroporphyrinogen-III decarboxylase</fullName>
    </submittedName>
</protein>
<dbReference type="InterPro" id="IPR052024">
    <property type="entry name" value="Methanogen_methyltrans"/>
</dbReference>
<dbReference type="PANTHER" id="PTHR47099">
    <property type="entry name" value="METHYLCOBAMIDE:COM METHYLTRANSFERASE MTBA"/>
    <property type="match status" value="1"/>
</dbReference>
<gene>
    <name evidence="2" type="ORF">SBF1_3050003</name>
</gene>
<evidence type="ECO:0000259" key="1">
    <source>
        <dbReference type="Pfam" id="PF01208"/>
    </source>
</evidence>
<dbReference type="CDD" id="cd03465">
    <property type="entry name" value="URO-D_like"/>
    <property type="match status" value="1"/>
</dbReference>
<feature type="domain" description="Uroporphyrinogen decarboxylase (URO-D)" evidence="1">
    <location>
        <begin position="5"/>
        <end position="335"/>
    </location>
</feature>
<name>A0A2U3KX89_9FIRM</name>
<dbReference type="InterPro" id="IPR038071">
    <property type="entry name" value="UROD/MetE-like_sf"/>
</dbReference>
<evidence type="ECO:0000313" key="3">
    <source>
        <dbReference type="Proteomes" id="UP000238916"/>
    </source>
</evidence>
<dbReference type="GO" id="GO:0006779">
    <property type="term" value="P:porphyrin-containing compound biosynthetic process"/>
    <property type="evidence" value="ECO:0007669"/>
    <property type="project" value="InterPro"/>
</dbReference>
<dbReference type="Pfam" id="PF01208">
    <property type="entry name" value="URO-D"/>
    <property type="match status" value="1"/>
</dbReference>
<dbReference type="GO" id="GO:0004853">
    <property type="term" value="F:uroporphyrinogen decarboxylase activity"/>
    <property type="evidence" value="ECO:0007669"/>
    <property type="project" value="InterPro"/>
</dbReference>
<dbReference type="Proteomes" id="UP000238916">
    <property type="component" value="Unassembled WGS sequence"/>
</dbReference>
<dbReference type="PANTHER" id="PTHR47099:SF1">
    <property type="entry name" value="METHYLCOBAMIDE:COM METHYLTRANSFERASE MTBA"/>
    <property type="match status" value="1"/>
</dbReference>
<accession>A0A2U3KX89</accession>
<dbReference type="Gene3D" id="3.20.20.210">
    <property type="match status" value="1"/>
</dbReference>
<reference evidence="3" key="1">
    <citation type="submission" date="2018-02" db="EMBL/GenBank/DDBJ databases">
        <authorList>
            <person name="Hausmann B."/>
        </authorList>
    </citation>
    <scope>NUCLEOTIDE SEQUENCE [LARGE SCALE GENOMIC DNA]</scope>
    <source>
        <strain evidence="3">Peat soil MAG SbF1</strain>
    </source>
</reference>
<dbReference type="EMBL" id="OMOF01000230">
    <property type="protein sequence ID" value="SPF44271.1"/>
    <property type="molecule type" value="Genomic_DNA"/>
</dbReference>
<evidence type="ECO:0000313" key="2">
    <source>
        <dbReference type="EMBL" id="SPF44271.1"/>
    </source>
</evidence>
<sequence>MNSLERLLTTIQFRKPDRQLVIAPVFGHAAVLENRDLSDYVQKGELLAECQLKALERYHHDAVFAIMDASVETEAAGSVLEYRSNMYPMIKYHVLEDMGTFNKLIIPDPYSAGRMPEQLQAVKRLRQELGNDVAVIGCVVGPMTLTGQLLGLEKSLFLAVDEPEIFEAIMDYATKVIIEFGCAQLKAGAHLIMVFEPTGSPAVIPPSFFREMLVSRLKQIFRSFTTAGSVANFLHIAGPTKPILPYYKEAEVNLANFDYYVGSEEIKSLLPDICLCGNIKSGLFLKPDPAEIKQVAKILVDSFEERRGFILSAGCEIPPEANPKNIEVLVEVARESW</sequence>
<organism evidence="2 3">
    <name type="scientific">Candidatus Desulfosporosinus infrequens</name>
    <dbReference type="NCBI Taxonomy" id="2043169"/>
    <lineage>
        <taxon>Bacteria</taxon>
        <taxon>Bacillati</taxon>
        <taxon>Bacillota</taxon>
        <taxon>Clostridia</taxon>
        <taxon>Eubacteriales</taxon>
        <taxon>Desulfitobacteriaceae</taxon>
        <taxon>Desulfosporosinus</taxon>
    </lineage>
</organism>
<dbReference type="AlphaFoldDB" id="A0A2U3KX89"/>
<dbReference type="OrthoDB" id="8452307at2"/>
<dbReference type="InterPro" id="IPR000257">
    <property type="entry name" value="Uroporphyrinogen_deCOase"/>
</dbReference>
<dbReference type="SUPFAM" id="SSF51726">
    <property type="entry name" value="UROD/MetE-like"/>
    <property type="match status" value="1"/>
</dbReference>
<proteinExistence type="predicted"/>